<keyword evidence="1" id="KW-0347">Helicase</keyword>
<protein>
    <submittedName>
        <fullName evidence="1">ATP-dependent DNA helicase UvrD/PcrA</fullName>
    </submittedName>
</protein>
<keyword evidence="1" id="KW-0547">Nucleotide-binding</keyword>
<keyword evidence="1" id="KW-0378">Hydrolase</keyword>
<proteinExistence type="predicted"/>
<accession>A0A8B0SSV2</accession>
<dbReference type="EMBL" id="MN956836">
    <property type="protein sequence ID" value="QTX14069.1"/>
    <property type="molecule type" value="Genomic_DNA"/>
</dbReference>
<sequence length="53" mass="6500">MDTVWKHMSSKKSYFFNKLIYLLMHQSLPKTLHKHMAPMMTDTRVKEEIENRF</sequence>
<name>A0A8B0SSV2_KLEPN</name>
<dbReference type="AlphaFoldDB" id="A0A8B0SSV2"/>
<reference evidence="1" key="1">
    <citation type="submission" date="2020-01" db="EMBL/GenBank/DDBJ databases">
        <authorList>
            <person name="Qin S."/>
        </authorList>
    </citation>
    <scope>NUCLEOTIDE SEQUENCE</scope>
    <source>
        <strain evidence="1">CVir17-16-YZ6g</strain>
        <plasmid evidence="1">p17-15-vir-like</plasmid>
    </source>
</reference>
<organism evidence="1">
    <name type="scientific">Klebsiella pneumoniae</name>
    <dbReference type="NCBI Taxonomy" id="573"/>
    <lineage>
        <taxon>Bacteria</taxon>
        <taxon>Pseudomonadati</taxon>
        <taxon>Pseudomonadota</taxon>
        <taxon>Gammaproteobacteria</taxon>
        <taxon>Enterobacterales</taxon>
        <taxon>Enterobacteriaceae</taxon>
        <taxon>Klebsiella/Raoultella group</taxon>
        <taxon>Klebsiella</taxon>
        <taxon>Klebsiella pneumoniae complex</taxon>
    </lineage>
</organism>
<evidence type="ECO:0000313" key="1">
    <source>
        <dbReference type="EMBL" id="QTX14069.1"/>
    </source>
</evidence>
<dbReference type="GO" id="GO:0004386">
    <property type="term" value="F:helicase activity"/>
    <property type="evidence" value="ECO:0007669"/>
    <property type="project" value="UniProtKB-KW"/>
</dbReference>
<keyword evidence="1" id="KW-0067">ATP-binding</keyword>
<keyword evidence="1" id="KW-0614">Plasmid</keyword>
<geneLocation type="plasmid" evidence="1">
    <name>p17-15-vir-like</name>
</geneLocation>